<feature type="compositionally biased region" description="Polar residues" evidence="5">
    <location>
        <begin position="1510"/>
        <end position="1519"/>
    </location>
</feature>
<dbReference type="InterPro" id="IPR037274">
    <property type="entry name" value="Znf_CHY_sf"/>
</dbReference>
<feature type="compositionally biased region" description="Polar residues" evidence="5">
    <location>
        <begin position="1342"/>
        <end position="1354"/>
    </location>
</feature>
<feature type="region of interest" description="Disordered" evidence="5">
    <location>
        <begin position="1133"/>
        <end position="1154"/>
    </location>
</feature>
<dbReference type="InterPro" id="IPR001841">
    <property type="entry name" value="Znf_RING"/>
</dbReference>
<evidence type="ECO:0000313" key="9">
    <source>
        <dbReference type="EMBL" id="PFX30435.1"/>
    </source>
</evidence>
<keyword evidence="1" id="KW-0479">Metal-binding</keyword>
<feature type="domain" description="CHY-type" evidence="7">
    <location>
        <begin position="1842"/>
        <end position="1914"/>
    </location>
</feature>
<feature type="region of interest" description="Disordered" evidence="5">
    <location>
        <begin position="1486"/>
        <end position="1529"/>
    </location>
</feature>
<dbReference type="GO" id="GO:0006511">
    <property type="term" value="P:ubiquitin-dependent protein catabolic process"/>
    <property type="evidence" value="ECO:0007669"/>
    <property type="project" value="TreeGrafter"/>
</dbReference>
<feature type="domain" description="RING-type" evidence="6">
    <location>
        <begin position="1979"/>
        <end position="2019"/>
    </location>
</feature>
<feature type="region of interest" description="Disordered" evidence="5">
    <location>
        <begin position="1227"/>
        <end position="1266"/>
    </location>
</feature>
<dbReference type="InterPro" id="IPR019734">
    <property type="entry name" value="TPR_rpt"/>
</dbReference>
<reference evidence="10" key="1">
    <citation type="journal article" date="2017" name="bioRxiv">
        <title>Comparative analysis of the genomes of Stylophora pistillata and Acropora digitifera provides evidence for extensive differences between species of corals.</title>
        <authorList>
            <person name="Voolstra C.R."/>
            <person name="Li Y."/>
            <person name="Liew Y.J."/>
            <person name="Baumgarten S."/>
            <person name="Zoccola D."/>
            <person name="Flot J.-F."/>
            <person name="Tambutte S."/>
            <person name="Allemand D."/>
            <person name="Aranda M."/>
        </authorList>
    </citation>
    <scope>NUCLEOTIDE SEQUENCE [LARGE SCALE GENOMIC DNA]</scope>
</reference>
<dbReference type="Gene3D" id="1.25.40.10">
    <property type="entry name" value="Tetratricopeptide repeat domain"/>
    <property type="match status" value="1"/>
</dbReference>
<dbReference type="SMART" id="SM00028">
    <property type="entry name" value="TPR"/>
    <property type="match status" value="2"/>
</dbReference>
<keyword evidence="10" id="KW-1185">Reference proteome</keyword>
<dbReference type="GO" id="GO:0016567">
    <property type="term" value="P:protein ubiquitination"/>
    <property type="evidence" value="ECO:0007669"/>
    <property type="project" value="TreeGrafter"/>
</dbReference>
<dbReference type="InterPro" id="IPR008913">
    <property type="entry name" value="Znf_CHY"/>
</dbReference>
<dbReference type="SUPFAM" id="SSF48452">
    <property type="entry name" value="TPR-like"/>
    <property type="match status" value="1"/>
</dbReference>
<comment type="caution">
    <text evidence="9">The sequence shown here is derived from an EMBL/GenBank/DDBJ whole genome shotgun (WGS) entry which is preliminary data.</text>
</comment>
<accession>A0A2B4SPY3</accession>
<dbReference type="GO" id="GO:0008270">
    <property type="term" value="F:zinc ion binding"/>
    <property type="evidence" value="ECO:0007669"/>
    <property type="project" value="UniProtKB-KW"/>
</dbReference>
<gene>
    <name evidence="9" type="primary">RCHY1</name>
    <name evidence="9" type="ORF">AWC38_SpisGene4799</name>
</gene>
<dbReference type="GO" id="GO:0005737">
    <property type="term" value="C:cytoplasm"/>
    <property type="evidence" value="ECO:0007669"/>
    <property type="project" value="UniProtKB-ARBA"/>
</dbReference>
<dbReference type="SUPFAM" id="SSF161245">
    <property type="entry name" value="Zinc hairpin stack"/>
    <property type="match status" value="1"/>
</dbReference>
<feature type="compositionally biased region" description="Polar residues" evidence="5">
    <location>
        <begin position="1486"/>
        <end position="1496"/>
    </location>
</feature>
<dbReference type="SUPFAM" id="SSF161219">
    <property type="entry name" value="CHY zinc finger-like"/>
    <property type="match status" value="1"/>
</dbReference>
<keyword evidence="2 4" id="KW-0863">Zinc-finger</keyword>
<name>A0A2B4SPY3_STYPI</name>
<dbReference type="PROSITE" id="PS51270">
    <property type="entry name" value="ZF_CTCHY"/>
    <property type="match status" value="1"/>
</dbReference>
<evidence type="ECO:0000259" key="7">
    <source>
        <dbReference type="PROSITE" id="PS51266"/>
    </source>
</evidence>
<dbReference type="Pfam" id="PF05495">
    <property type="entry name" value="zf-CHY"/>
    <property type="match status" value="1"/>
</dbReference>
<feature type="compositionally biased region" description="Low complexity" evidence="5">
    <location>
        <begin position="1255"/>
        <end position="1266"/>
    </location>
</feature>
<dbReference type="InterPro" id="IPR037275">
    <property type="entry name" value="Znf_CTCHY_sf"/>
</dbReference>
<dbReference type="PROSITE" id="PS51266">
    <property type="entry name" value="ZF_CHY"/>
    <property type="match status" value="1"/>
</dbReference>
<evidence type="ECO:0000256" key="4">
    <source>
        <dbReference type="PROSITE-ProRule" id="PRU00601"/>
    </source>
</evidence>
<dbReference type="PANTHER" id="PTHR21319">
    <property type="entry name" value="RING FINGER AND CHY ZINC FINGER DOMAIN-CONTAINING PROTEIN 1"/>
    <property type="match status" value="1"/>
</dbReference>
<dbReference type="EMBL" id="LSMT01000050">
    <property type="protein sequence ID" value="PFX30435.1"/>
    <property type="molecule type" value="Genomic_DNA"/>
</dbReference>
<dbReference type="SUPFAM" id="SSF57850">
    <property type="entry name" value="RING/U-box"/>
    <property type="match status" value="1"/>
</dbReference>
<dbReference type="InterPro" id="IPR013083">
    <property type="entry name" value="Znf_RING/FYVE/PHD"/>
</dbReference>
<dbReference type="Proteomes" id="UP000225706">
    <property type="component" value="Unassembled WGS sequence"/>
</dbReference>
<evidence type="ECO:0000256" key="2">
    <source>
        <dbReference type="ARBA" id="ARBA00022771"/>
    </source>
</evidence>
<dbReference type="Gene3D" id="3.30.40.10">
    <property type="entry name" value="Zinc/RING finger domain, C3HC4 (zinc finger)"/>
    <property type="match status" value="1"/>
</dbReference>
<dbReference type="PROSITE" id="PS50089">
    <property type="entry name" value="ZF_RING_2"/>
    <property type="match status" value="1"/>
</dbReference>
<keyword evidence="3" id="KW-0862">Zinc</keyword>
<evidence type="ECO:0000256" key="3">
    <source>
        <dbReference type="ARBA" id="ARBA00022833"/>
    </source>
</evidence>
<feature type="domain" description="CTCHY-type" evidence="8">
    <location>
        <begin position="1916"/>
        <end position="1978"/>
    </location>
</feature>
<sequence>MVFSNVIADITFPRRPSVFSQSCCEVSASLTDVGGLAVGTIDLINRSLSVPRFVFVFNVGSVAVLCAMYSKPRNTGEPSEEIESEADFAKPFDISLLDNAVEFRQCNAKRTRVILLSLCQSLKRRVQSVGGYRKKTAKTPVCPVTAFFRDDLNRLHFEPYHSAQEKKVHGVFQLLNEATNFYQNDQISEARNRLQKIFEDVMNLDDKLFKSPKPDGLHAVNRGKAIFLEDDVSCSIKHCTILLDSSNSGNQFYASLLNVLGAFAKVISEFQMAQIIFSKLLDWHKVSTVHLTSHPRDLGAAFNNTGCLAIIMGELSKAKDSFEKSLEQFELETRCRPSSSLDAKLIAVKSNISQVYFRCRDFGEALEQQGELVEECKAKEIQELPLQVVFTVLNNRAIFYPTLANFQMAEEELKWLSSYLFKMNRDECDLLVNFVSLHLSEVLLLQGKSKDAENQFCLETSMFTGFIDLLPMLGGLHMNVRIAAFEKMLDVIVLKGEMEVASQLLDKAVNILKQNFGPDHFNVALLIYRQEAIYQVSFVDQLYTTYLEITSNTETSRRDAIQGDKIEGLVAEHGQVFAMLLSKFALPKVDRVPPRSKVKGKQPHTRKIRRFQSSEFSLMIGEKHSRDFLLTGQTLLRQGKRKEAVAFFQQAVKYSAAYQLTQGYPNGWMARLYNTILKIRLERHGFGSYNDLSNYLEELVEVTERRSANDISEDAPVVTTDCDLTLKLVLTFLIMLSVELDAIEITFAAYDLYSKLFQDNESKFFFLNDQVQVYASRILMTCNGKTASQDILLVSAVSLNDNEADRSKTDKQLFRSVASRRNVPTNGFLITLMSSTFRDIGELQELEREISLSLHECFRLKCFGSGADSTTRVIVDLTSKANTTNPMMRCNRISLLSLCLSDELLTETHHEGNLCQISSTACQKITRSTFQDEQTTKFMYSQTVLGVLENYRSKICSLSVQGQCLRLTIREPVKACLVLQNHGRCIQQVFQLVKTTSREESSVRGPPGHMYREEEDIANEIDEFSMADMHMNLLAKQYQVPCQTNVLYYHDPLDNTGSSVKADDYIPECLSGVTEISKQLKQFCRLRRDEFEGDHYAMVVDANDPEDCSSDLKCSQLHDGLFERDFQSATFPPKRDIRSQSLTLSDPESPGQWEQEEALTSEAECDENILGRVIFQKARHSRRIRLAELHHHLKKTEVSESSLVIEQKRFPLILKGKDDYVTKDQITTETRQMNNPLQSSTYSQQGSSRNENQHSSPTSEITSETSSLADKKVTTCSCELNASTLVPVSGSGRFIIEQDEKSNSALFINLQDQTDREIHINCSMKDKNCTSKRKHEDFESLRNPTNDSQGTDTTENNDRIVRCIPVTKKTDSKWGNGAKARGKDHEEISKIAPAKEKTFSPDVIGVESTTERAADTSNLRISATEKGENHENHVESKIDFDKKVDRKEDEKCISTMCSSKDFDEDRKATQGRVNFENRSSQIGIRTMRGSESGSLTTDKHQGPADHSETDINSSTTTKSFGGARPKILPKGTRKDRFVRFGANDSSLCYRKNKTSRTGLDAGFIARHADDKDRLSFLLPGYENKDALKVPGNHVYDGLCTSSSVCGKWLNREYLPSDKRFLHCNYDAADLRPFPAKDTFEDRGGVQNISRSLVSHEENVPDERKGGKFLRAVTNGNCSLLKSHKEEGLENLTQTKQFEDSTDCSILAMFTGCGSRDARDDMETIANEYSREMETSDCIPVYPETVSKDLPHTEKLSTLLGSFQQTLTKTIRLVASTNANVHRPDRELQSVEKIGIQEETTRSTEREPVIAAGVDEPRRRRESIQATNPTLLAEPKPIATPVQESPRAVCSHYQRRCLVSFPCCGKFYPCHRCHNESDCSEDQARAINATHIRCAICSHEQEIDETSQKCGSCKATMSEYFCVTCKHFTSVDKNPFHCEKCGICRIHRDRSFHCDVCNVCLDKRLEGKHKCRPDSGHEECCICLEDAFSGCQILPCSHKVHKDCAIAMIQNGVRTCPICRHPLFGQLQNNSQ</sequence>
<feature type="region of interest" description="Disordered" evidence="5">
    <location>
        <begin position="1331"/>
        <end position="1356"/>
    </location>
</feature>
<feature type="compositionally biased region" description="Polar residues" evidence="5">
    <location>
        <begin position="1227"/>
        <end position="1254"/>
    </location>
</feature>
<evidence type="ECO:0000256" key="1">
    <source>
        <dbReference type="ARBA" id="ARBA00022723"/>
    </source>
</evidence>
<evidence type="ECO:0000256" key="5">
    <source>
        <dbReference type="SAM" id="MobiDB-lite"/>
    </source>
</evidence>
<organism evidence="9 10">
    <name type="scientific">Stylophora pistillata</name>
    <name type="common">Smooth cauliflower coral</name>
    <dbReference type="NCBI Taxonomy" id="50429"/>
    <lineage>
        <taxon>Eukaryota</taxon>
        <taxon>Metazoa</taxon>
        <taxon>Cnidaria</taxon>
        <taxon>Anthozoa</taxon>
        <taxon>Hexacorallia</taxon>
        <taxon>Scleractinia</taxon>
        <taxon>Astrocoeniina</taxon>
        <taxon>Pocilloporidae</taxon>
        <taxon>Stylophora</taxon>
    </lineage>
</organism>
<feature type="compositionally biased region" description="Basic and acidic residues" evidence="5">
    <location>
        <begin position="1497"/>
        <end position="1509"/>
    </location>
</feature>
<dbReference type="SMART" id="SM00184">
    <property type="entry name" value="RING"/>
    <property type="match status" value="1"/>
</dbReference>
<dbReference type="PANTHER" id="PTHR21319:SF53">
    <property type="entry name" value="RING FINGER AND CHY ZINC FINGER DOMAIN-CONTAINING PROTEIN 1"/>
    <property type="match status" value="1"/>
</dbReference>
<feature type="compositionally biased region" description="Basic and acidic residues" evidence="5">
    <location>
        <begin position="1331"/>
        <end position="1340"/>
    </location>
</feature>
<dbReference type="OrthoDB" id="411372at2759"/>
<evidence type="ECO:0000259" key="6">
    <source>
        <dbReference type="PROSITE" id="PS50089"/>
    </source>
</evidence>
<evidence type="ECO:0000259" key="8">
    <source>
        <dbReference type="PROSITE" id="PS51270"/>
    </source>
</evidence>
<dbReference type="InterPro" id="IPR011990">
    <property type="entry name" value="TPR-like_helical_dom_sf"/>
</dbReference>
<dbReference type="GO" id="GO:0005634">
    <property type="term" value="C:nucleus"/>
    <property type="evidence" value="ECO:0007669"/>
    <property type="project" value="TreeGrafter"/>
</dbReference>
<dbReference type="InterPro" id="IPR017921">
    <property type="entry name" value="Znf_CTCHY"/>
</dbReference>
<protein>
    <submittedName>
        <fullName evidence="9">RING finger and CHY zinc finger domain-containing protein 1</fullName>
    </submittedName>
</protein>
<proteinExistence type="predicted"/>
<dbReference type="CDD" id="cd16448">
    <property type="entry name" value="RING-H2"/>
    <property type="match status" value="1"/>
</dbReference>
<evidence type="ECO:0000313" key="10">
    <source>
        <dbReference type="Proteomes" id="UP000225706"/>
    </source>
</evidence>
<dbReference type="GO" id="GO:0061630">
    <property type="term" value="F:ubiquitin protein ligase activity"/>
    <property type="evidence" value="ECO:0007669"/>
    <property type="project" value="TreeGrafter"/>
</dbReference>